<evidence type="ECO:0000313" key="2">
    <source>
        <dbReference type="EMBL" id="MBB3997016.1"/>
    </source>
</evidence>
<keyword evidence="3" id="KW-1185">Reference proteome</keyword>
<proteinExistence type="predicted"/>
<keyword evidence="1" id="KW-1133">Transmembrane helix</keyword>
<evidence type="ECO:0008006" key="4">
    <source>
        <dbReference type="Google" id="ProtNLM"/>
    </source>
</evidence>
<dbReference type="EMBL" id="JACIEK010000001">
    <property type="protein sequence ID" value="MBB3997016.1"/>
    <property type="molecule type" value="Genomic_DNA"/>
</dbReference>
<keyword evidence="1" id="KW-0472">Membrane</keyword>
<organism evidence="2 3">
    <name type="scientific">Aureimonas pseudogalii</name>
    <dbReference type="NCBI Taxonomy" id="1744844"/>
    <lineage>
        <taxon>Bacteria</taxon>
        <taxon>Pseudomonadati</taxon>
        <taxon>Pseudomonadota</taxon>
        <taxon>Alphaproteobacteria</taxon>
        <taxon>Hyphomicrobiales</taxon>
        <taxon>Aurantimonadaceae</taxon>
        <taxon>Aureimonas</taxon>
    </lineage>
</organism>
<keyword evidence="1" id="KW-0812">Transmembrane</keyword>
<protein>
    <recommendedName>
        <fullName evidence="4">DUF4239 domain-containing protein</fullName>
    </recommendedName>
</protein>
<gene>
    <name evidence="2" type="ORF">GGR04_000837</name>
</gene>
<reference evidence="2 3" key="1">
    <citation type="submission" date="2020-08" db="EMBL/GenBank/DDBJ databases">
        <title>Genomic Encyclopedia of Type Strains, Phase IV (KMG-IV): sequencing the most valuable type-strain genomes for metagenomic binning, comparative biology and taxonomic classification.</title>
        <authorList>
            <person name="Goeker M."/>
        </authorList>
    </citation>
    <scope>NUCLEOTIDE SEQUENCE [LARGE SCALE GENOMIC DNA]</scope>
    <source>
        <strain evidence="2 3">DSM 102238</strain>
    </source>
</reference>
<name>A0A7W6EBJ2_9HYPH</name>
<accession>A0A7W6EBJ2</accession>
<comment type="caution">
    <text evidence="2">The sequence shown here is derived from an EMBL/GenBank/DDBJ whole genome shotgun (WGS) entry which is preliminary data.</text>
</comment>
<sequence>MPPFLASALIGVAFVAVTSHVTIASYLAARRLFGAVDEADRTYDVAATVAVRIAALHGLILVLVYAQELDAYRDLRADLIEEAVAVSDVFNDVRRYGGPAVAPVQAGLARYVRLVVDDEWDRLGRGQGLSPAAWIQWNDAYERLLDLEPASDRERFLAGRLRDRITAIARLRQSREATSIDRFPTLFWAPALIGLVLVAAPLFVFRPTRLHLALIALFGAYAGIILFFIYGFSNPFAVPGRLEPTAFERLLAGDIGAPP</sequence>
<dbReference type="Pfam" id="PF14023">
    <property type="entry name" value="Bestrophin-like"/>
    <property type="match status" value="1"/>
</dbReference>
<dbReference type="InterPro" id="IPR025333">
    <property type="entry name" value="DUF4239"/>
</dbReference>
<feature type="transmembrane region" description="Helical" evidence="1">
    <location>
        <begin position="210"/>
        <end position="232"/>
    </location>
</feature>
<feature type="transmembrane region" description="Helical" evidence="1">
    <location>
        <begin position="185"/>
        <end position="204"/>
    </location>
</feature>
<evidence type="ECO:0000256" key="1">
    <source>
        <dbReference type="SAM" id="Phobius"/>
    </source>
</evidence>
<dbReference type="Proteomes" id="UP000542776">
    <property type="component" value="Unassembled WGS sequence"/>
</dbReference>
<evidence type="ECO:0000313" key="3">
    <source>
        <dbReference type="Proteomes" id="UP000542776"/>
    </source>
</evidence>
<dbReference type="RefSeq" id="WP_183198137.1">
    <property type="nucleotide sequence ID" value="NZ_JACIEK010000001.1"/>
</dbReference>
<feature type="transmembrane region" description="Helical" evidence="1">
    <location>
        <begin position="45"/>
        <end position="66"/>
    </location>
</feature>
<dbReference type="AlphaFoldDB" id="A0A7W6EBJ2"/>